<dbReference type="Gene3D" id="1.10.510.10">
    <property type="entry name" value="Transferase(Phosphotransferase) domain 1"/>
    <property type="match status" value="1"/>
</dbReference>
<keyword evidence="3" id="KW-1185">Reference proteome</keyword>
<dbReference type="SUPFAM" id="SSF56112">
    <property type="entry name" value="Protein kinase-like (PK-like)"/>
    <property type="match status" value="1"/>
</dbReference>
<sequence>MTGHNALTESSDPDDHTRRERERVLSLDFECLKSIPEGINEVRVWWDKLLDCYRVGKRFDISSLDHGEVLPEPATLQKIRHKHVVSVLAAVNVKGFSAPLRVIELITEYYPRGSITDALLSGETFTATEAVRITQAALRGLAELHEVHGIAHRDVKSGNILLMQDSSVAKIADLGLAGEFGANGTVPALENPTLYSPLELITTKSLTRASDIYPFALILRELLGGALPYEKYSRSDVVSRLSRKMSPVSAEDARLPVWTPRDLRRIITKTGQRAQQNRYQTAREMDQALSAAMIADWRETEPLVWEAPFRHVPGRQVQVSAKKKRNGDYVLSTKVRRNAGWRKNADDIYAPKLESADARRAFDQATVIANAR</sequence>
<dbReference type="PROSITE" id="PS00108">
    <property type="entry name" value="PROTEIN_KINASE_ST"/>
    <property type="match status" value="1"/>
</dbReference>
<dbReference type="RefSeq" id="WP_131337424.1">
    <property type="nucleotide sequence ID" value="NZ_SJJZ01000001.1"/>
</dbReference>
<keyword evidence="2" id="KW-0418">Kinase</keyword>
<reference evidence="2 3" key="1">
    <citation type="submission" date="2019-02" db="EMBL/GenBank/DDBJ databases">
        <title>Kribbella capetownensis sp. nov. and Kribbella speibonae sp. nov., isolated from soil.</title>
        <authorList>
            <person name="Curtis S.M."/>
            <person name="Norton I."/>
            <person name="Everest G.J."/>
            <person name="Meyers P.R."/>
        </authorList>
    </citation>
    <scope>NUCLEOTIDE SEQUENCE [LARGE SCALE GENOMIC DNA]</scope>
    <source>
        <strain evidence="2 3">KCTC 29219</strain>
    </source>
</reference>
<dbReference type="InterPro" id="IPR000719">
    <property type="entry name" value="Prot_kinase_dom"/>
</dbReference>
<name>A0A4R0HRZ4_9ACTN</name>
<dbReference type="EMBL" id="SJJZ01000001">
    <property type="protein sequence ID" value="TCC12152.1"/>
    <property type="molecule type" value="Genomic_DNA"/>
</dbReference>
<protein>
    <submittedName>
        <fullName evidence="2">Protein kinase</fullName>
    </submittedName>
</protein>
<organism evidence="2 3">
    <name type="scientific">Kribbella soli</name>
    <dbReference type="NCBI Taxonomy" id="1124743"/>
    <lineage>
        <taxon>Bacteria</taxon>
        <taxon>Bacillati</taxon>
        <taxon>Actinomycetota</taxon>
        <taxon>Actinomycetes</taxon>
        <taxon>Propionibacteriales</taxon>
        <taxon>Kribbellaceae</taxon>
        <taxon>Kribbella</taxon>
    </lineage>
</organism>
<accession>A0A4R0HRZ4</accession>
<dbReference type="GO" id="GO:0007165">
    <property type="term" value="P:signal transduction"/>
    <property type="evidence" value="ECO:0007669"/>
    <property type="project" value="TreeGrafter"/>
</dbReference>
<dbReference type="GO" id="GO:0004672">
    <property type="term" value="F:protein kinase activity"/>
    <property type="evidence" value="ECO:0007669"/>
    <property type="project" value="InterPro"/>
</dbReference>
<dbReference type="InterPro" id="IPR052751">
    <property type="entry name" value="Plant_MAPKKK"/>
</dbReference>
<evidence type="ECO:0000313" key="3">
    <source>
        <dbReference type="Proteomes" id="UP000292346"/>
    </source>
</evidence>
<dbReference type="PROSITE" id="PS50011">
    <property type="entry name" value="PROTEIN_KINASE_DOM"/>
    <property type="match status" value="1"/>
</dbReference>
<dbReference type="GO" id="GO:0005524">
    <property type="term" value="F:ATP binding"/>
    <property type="evidence" value="ECO:0007669"/>
    <property type="project" value="InterPro"/>
</dbReference>
<gene>
    <name evidence="2" type="ORF">E0H45_13285</name>
</gene>
<dbReference type="InterPro" id="IPR008271">
    <property type="entry name" value="Ser/Thr_kinase_AS"/>
</dbReference>
<dbReference type="InterPro" id="IPR011009">
    <property type="entry name" value="Kinase-like_dom_sf"/>
</dbReference>
<dbReference type="PANTHER" id="PTHR48011:SF4">
    <property type="entry name" value="MITOGEN-ACTIVATED PROTEIN KINASE KINASE KINASE 19"/>
    <property type="match status" value="1"/>
</dbReference>
<evidence type="ECO:0000313" key="2">
    <source>
        <dbReference type="EMBL" id="TCC12152.1"/>
    </source>
</evidence>
<dbReference type="OrthoDB" id="9762169at2"/>
<proteinExistence type="predicted"/>
<evidence type="ECO:0000259" key="1">
    <source>
        <dbReference type="PROSITE" id="PS50011"/>
    </source>
</evidence>
<dbReference type="SMART" id="SM00220">
    <property type="entry name" value="S_TKc"/>
    <property type="match status" value="1"/>
</dbReference>
<dbReference type="Proteomes" id="UP000292346">
    <property type="component" value="Unassembled WGS sequence"/>
</dbReference>
<feature type="domain" description="Protein kinase" evidence="1">
    <location>
        <begin position="29"/>
        <end position="290"/>
    </location>
</feature>
<dbReference type="AlphaFoldDB" id="A0A4R0HRZ4"/>
<keyword evidence="2" id="KW-0808">Transferase</keyword>
<comment type="caution">
    <text evidence="2">The sequence shown here is derived from an EMBL/GenBank/DDBJ whole genome shotgun (WGS) entry which is preliminary data.</text>
</comment>
<dbReference type="PANTHER" id="PTHR48011">
    <property type="entry name" value="CCR4-NOT TRANSCRIPTIONAL COMPLEX SUBUNIT CAF120-RELATED"/>
    <property type="match status" value="1"/>
</dbReference>
<dbReference type="Pfam" id="PF00069">
    <property type="entry name" value="Pkinase"/>
    <property type="match status" value="1"/>
</dbReference>